<keyword evidence="2" id="KW-0472">Membrane</keyword>
<evidence type="ECO:0000313" key="4">
    <source>
        <dbReference type="Proteomes" id="UP000038011"/>
    </source>
</evidence>
<dbReference type="Proteomes" id="UP000038011">
    <property type="component" value="Unassembled WGS sequence"/>
</dbReference>
<organism evidence="3 4">
    <name type="scientific">Ahrensia marina</name>
    <dbReference type="NCBI Taxonomy" id="1514904"/>
    <lineage>
        <taxon>Bacteria</taxon>
        <taxon>Pseudomonadati</taxon>
        <taxon>Pseudomonadota</taxon>
        <taxon>Alphaproteobacteria</taxon>
        <taxon>Hyphomicrobiales</taxon>
        <taxon>Ahrensiaceae</taxon>
        <taxon>Ahrensia</taxon>
    </lineage>
</organism>
<evidence type="ECO:0000313" key="3">
    <source>
        <dbReference type="EMBL" id="KPB00285.1"/>
    </source>
</evidence>
<name>A0A0N0E6Q6_9HYPH</name>
<dbReference type="EMBL" id="JXMU01000026">
    <property type="protein sequence ID" value="KPB00285.1"/>
    <property type="molecule type" value="Genomic_DNA"/>
</dbReference>
<comment type="caution">
    <text evidence="3">The sequence shown here is derived from an EMBL/GenBank/DDBJ whole genome shotgun (WGS) entry which is preliminary data.</text>
</comment>
<dbReference type="AlphaFoldDB" id="A0A0N0E6Q6"/>
<dbReference type="RefSeq" id="WP_054000158.1">
    <property type="nucleotide sequence ID" value="NZ_JXMU01000026.1"/>
</dbReference>
<dbReference type="OrthoDB" id="8447782at2"/>
<keyword evidence="2" id="KW-1133">Transmembrane helix</keyword>
<accession>A0A0N0E6Q6</accession>
<evidence type="ECO:0000256" key="1">
    <source>
        <dbReference type="SAM" id="MobiDB-lite"/>
    </source>
</evidence>
<dbReference type="STRING" id="1514904.SU32_14715"/>
<feature type="region of interest" description="Disordered" evidence="1">
    <location>
        <begin position="1"/>
        <end position="22"/>
    </location>
</feature>
<feature type="compositionally biased region" description="Basic and acidic residues" evidence="1">
    <location>
        <begin position="1"/>
        <end position="16"/>
    </location>
</feature>
<proteinExistence type="predicted"/>
<keyword evidence="2" id="KW-0812">Transmembrane</keyword>
<sequence>MSDELEWARIRGEDQRQSSSGKNGTLRIALMFGGAAAALGLIAAPLLDRGNVSNQNFAILDGNIDPFTTASTRPSTNGQKSYTIRRSVLQKSPVAKCIIMSNGAATGDC</sequence>
<dbReference type="PATRIC" id="fig|1514904.3.peg.2081"/>
<reference evidence="3 4" key="1">
    <citation type="submission" date="2015-01" db="EMBL/GenBank/DDBJ databases">
        <title>Ahrensia donghaiensis sp. nov., a novel dimethylsulphoniopropionate-cleavage bacterium isolated from seawater and emended descriptions of the genus Ahrensia and Ahrensia kielensis.</title>
        <authorList>
            <person name="Liu J."/>
        </authorList>
    </citation>
    <scope>NUCLEOTIDE SEQUENCE [LARGE SCALE GENOMIC DNA]</scope>
    <source>
        <strain evidence="3 4">LZD062</strain>
    </source>
</reference>
<feature type="transmembrane region" description="Helical" evidence="2">
    <location>
        <begin position="28"/>
        <end position="47"/>
    </location>
</feature>
<gene>
    <name evidence="3" type="ORF">SU32_14715</name>
</gene>
<keyword evidence="4" id="KW-1185">Reference proteome</keyword>
<evidence type="ECO:0000256" key="2">
    <source>
        <dbReference type="SAM" id="Phobius"/>
    </source>
</evidence>
<protein>
    <submittedName>
        <fullName evidence="3">Uncharacterized protein</fullName>
    </submittedName>
</protein>